<dbReference type="SUPFAM" id="SSF51569">
    <property type="entry name" value="Aldolase"/>
    <property type="match status" value="1"/>
</dbReference>
<keyword evidence="5" id="KW-0808">Transferase</keyword>
<proteinExistence type="inferred from homology"/>
<dbReference type="PANTHER" id="PTHR10277:SF9">
    <property type="entry name" value="2-ISOPROPYLMALATE SYNTHASE 1, CHLOROPLASTIC-RELATED"/>
    <property type="match status" value="1"/>
</dbReference>
<reference evidence="10" key="1">
    <citation type="submission" date="2017-09" db="EMBL/GenBank/DDBJ databases">
        <title>Depth-based differentiation of microbial function through sediment-hosted aquifers and enrichment of novel symbionts in the deep terrestrial subsurface.</title>
        <authorList>
            <person name="Probst A.J."/>
            <person name="Ladd B."/>
            <person name="Jarett J.K."/>
            <person name="Geller-Mcgrath D.E."/>
            <person name="Sieber C.M.K."/>
            <person name="Emerson J.B."/>
            <person name="Anantharaman K."/>
            <person name="Thomas B.C."/>
            <person name="Malmstrom R."/>
            <person name="Stieglmeier M."/>
            <person name="Klingl A."/>
            <person name="Woyke T."/>
            <person name="Ryan C.M."/>
            <person name="Banfield J.F."/>
        </authorList>
    </citation>
    <scope>NUCLEOTIDE SEQUENCE [LARGE SCALE GENOMIC DNA]</scope>
</reference>
<dbReference type="Gene3D" id="3.30.160.270">
    <property type="match status" value="1"/>
</dbReference>
<dbReference type="GO" id="GO:0003852">
    <property type="term" value="F:2-isopropylmalate synthase activity"/>
    <property type="evidence" value="ECO:0007669"/>
    <property type="project" value="InterPro"/>
</dbReference>
<keyword evidence="6" id="KW-0464">Manganese</keyword>
<keyword evidence="4" id="KW-0028">Amino-acid biosynthesis</keyword>
<dbReference type="Gene3D" id="3.20.20.70">
    <property type="entry name" value="Aldolase class I"/>
    <property type="match status" value="1"/>
</dbReference>
<comment type="similarity">
    <text evidence="1">Belongs to the alpha-IPM synthase/homocitrate synthase family. LeuA type 1 subfamily.</text>
</comment>
<sequence>MNIFIGYQLPNQSKTEGEKLMRVILNDVYLREGAQVEGAVMTPEDQLRYVQLLLEGGIDSIEIGFPSSSPEQLADCQKIVDLVRKWEGKKPLLSGLAIAMKDSIQAVRDAGCDVCHFYIPTSNELMDAQFRDSKYGNTKEDKQNWIVETAVFMVKFALSLGFQKVEFSPEDAARAGRDFLCRLVEAVIGAGATIVNIPDTTGLRIGNEFGDLIAHIFKTVPNIQQAVVSVHCHNDSDHSTNNALQALLAAKAAGAEKFRIEGTFFGLGERSGMTKHEAVIMNILTRRDVMEDDRFIGMELGFNPMFCYKIVHFIAHALGMSVPRQWVVVGDQNALCSAGTHQSIEIKAGEQGSESPYYSWNPAKFGHEKGVSIVIDQSSGRKALADRLSTLGYQVSAKQLSEIYQQVMKLSESKQGRQVSDKEIVAVVQEIVKEIPNRMLVTHCQAIGGLGTIPMAAVILQVNGEPVQKTAAGDGPYDALMKAVQLAAEYFFPVLLQAKVVLDDWQASAVSKGQETLADVYTRIRLANDGNRIFSGRSTSMDTNQATAQSFANCLSWLLTALENSAK</sequence>
<comment type="caution">
    <text evidence="9">The sequence shown here is derived from an EMBL/GenBank/DDBJ whole genome shotgun (WGS) entry which is preliminary data.</text>
</comment>
<dbReference type="SUPFAM" id="SSF110921">
    <property type="entry name" value="2-isopropylmalate synthase LeuA, allosteric (dimerisation) domain"/>
    <property type="match status" value="1"/>
</dbReference>
<dbReference type="InterPro" id="IPR000891">
    <property type="entry name" value="PYR_CT"/>
</dbReference>
<keyword evidence="7" id="KW-0100">Branched-chain amino acid biosynthesis</keyword>
<dbReference type="InterPro" id="IPR050073">
    <property type="entry name" value="2-IPM_HCS-like"/>
</dbReference>
<dbReference type="Pfam" id="PF00682">
    <property type="entry name" value="HMGL-like"/>
    <property type="match status" value="1"/>
</dbReference>
<keyword evidence="3" id="KW-0432">Leucine biosynthesis</keyword>
<dbReference type="InterPro" id="IPR054691">
    <property type="entry name" value="LeuA/HCS_post-cat"/>
</dbReference>
<dbReference type="AlphaFoldDB" id="A0A2H0V1Z9"/>
<dbReference type="SMART" id="SM00917">
    <property type="entry name" value="LeuA_dimer"/>
    <property type="match status" value="1"/>
</dbReference>
<protein>
    <recommendedName>
        <fullName evidence="2">2-isopropylmalate synthase</fullName>
    </recommendedName>
</protein>
<evidence type="ECO:0000259" key="8">
    <source>
        <dbReference type="PROSITE" id="PS50991"/>
    </source>
</evidence>
<dbReference type="PROSITE" id="PS50991">
    <property type="entry name" value="PYR_CT"/>
    <property type="match status" value="1"/>
</dbReference>
<evidence type="ECO:0000256" key="1">
    <source>
        <dbReference type="ARBA" id="ARBA00009396"/>
    </source>
</evidence>
<dbReference type="InterPro" id="IPR013785">
    <property type="entry name" value="Aldolase_TIM"/>
</dbReference>
<dbReference type="Pfam" id="PF08502">
    <property type="entry name" value="LeuA_dimer"/>
    <property type="match status" value="1"/>
</dbReference>
<dbReference type="Proteomes" id="UP000228626">
    <property type="component" value="Unassembled WGS sequence"/>
</dbReference>
<evidence type="ECO:0000313" key="9">
    <source>
        <dbReference type="EMBL" id="PIR93085.1"/>
    </source>
</evidence>
<dbReference type="Pfam" id="PF22617">
    <property type="entry name" value="HCS_D2"/>
    <property type="match status" value="1"/>
</dbReference>
<dbReference type="PANTHER" id="PTHR10277">
    <property type="entry name" value="HOMOCITRATE SYNTHASE-RELATED"/>
    <property type="match status" value="1"/>
</dbReference>
<dbReference type="InterPro" id="IPR013709">
    <property type="entry name" value="2-isopropylmalate_synth_dimer"/>
</dbReference>
<evidence type="ECO:0000256" key="4">
    <source>
        <dbReference type="ARBA" id="ARBA00022605"/>
    </source>
</evidence>
<evidence type="ECO:0000313" key="10">
    <source>
        <dbReference type="Proteomes" id="UP000228626"/>
    </source>
</evidence>
<dbReference type="InterPro" id="IPR036230">
    <property type="entry name" value="LeuA_allosteric_dom_sf"/>
</dbReference>
<dbReference type="GO" id="GO:0009098">
    <property type="term" value="P:L-leucine biosynthetic process"/>
    <property type="evidence" value="ECO:0007669"/>
    <property type="project" value="UniProtKB-KW"/>
</dbReference>
<dbReference type="EMBL" id="PFAR01000033">
    <property type="protein sequence ID" value="PIR93085.1"/>
    <property type="molecule type" value="Genomic_DNA"/>
</dbReference>
<evidence type="ECO:0000256" key="6">
    <source>
        <dbReference type="ARBA" id="ARBA00023211"/>
    </source>
</evidence>
<evidence type="ECO:0000256" key="5">
    <source>
        <dbReference type="ARBA" id="ARBA00022679"/>
    </source>
</evidence>
<feature type="domain" description="Pyruvate carboxyltransferase" evidence="8">
    <location>
        <begin position="23"/>
        <end position="296"/>
    </location>
</feature>
<name>A0A2H0V1Z9_9BACT</name>
<accession>A0A2H0V1Z9</accession>
<organism evidence="9 10">
    <name type="scientific">Candidatus Falkowbacteria bacterium CG10_big_fil_rev_8_21_14_0_10_43_10</name>
    <dbReference type="NCBI Taxonomy" id="1974567"/>
    <lineage>
        <taxon>Bacteria</taxon>
        <taxon>Candidatus Falkowiibacteriota</taxon>
    </lineage>
</organism>
<gene>
    <name evidence="9" type="ORF">COT99_02775</name>
</gene>
<evidence type="ECO:0000256" key="7">
    <source>
        <dbReference type="ARBA" id="ARBA00023304"/>
    </source>
</evidence>
<evidence type="ECO:0000256" key="3">
    <source>
        <dbReference type="ARBA" id="ARBA00022430"/>
    </source>
</evidence>
<evidence type="ECO:0000256" key="2">
    <source>
        <dbReference type="ARBA" id="ARBA00018198"/>
    </source>
</evidence>